<feature type="domain" description="N-acetyltransferase" evidence="1">
    <location>
        <begin position="1"/>
        <end position="166"/>
    </location>
</feature>
<evidence type="ECO:0000313" key="3">
    <source>
        <dbReference type="Proteomes" id="UP001597399"/>
    </source>
</evidence>
<dbReference type="Proteomes" id="UP001597399">
    <property type="component" value="Unassembled WGS sequence"/>
</dbReference>
<dbReference type="EC" id="2.3.1.-" evidence="2"/>
<accession>A0ABW5S7H7</accession>
<keyword evidence="2" id="KW-0808">Transferase</keyword>
<dbReference type="PROSITE" id="PS51186">
    <property type="entry name" value="GNAT"/>
    <property type="match status" value="2"/>
</dbReference>
<dbReference type="PANTHER" id="PTHR43617">
    <property type="entry name" value="L-AMINO ACID N-ACETYLTRANSFERASE"/>
    <property type="match status" value="1"/>
</dbReference>
<dbReference type="SUPFAM" id="SSF55729">
    <property type="entry name" value="Acyl-CoA N-acyltransferases (Nat)"/>
    <property type="match status" value="1"/>
</dbReference>
<evidence type="ECO:0000259" key="1">
    <source>
        <dbReference type="PROSITE" id="PS51186"/>
    </source>
</evidence>
<dbReference type="RefSeq" id="WP_253065136.1">
    <property type="nucleotide sequence ID" value="NZ_JAMXWM010000037.1"/>
</dbReference>
<dbReference type="EMBL" id="JBHUMQ010000035">
    <property type="protein sequence ID" value="MFD2695039.1"/>
    <property type="molecule type" value="Genomic_DNA"/>
</dbReference>
<organism evidence="2 3">
    <name type="scientific">Sporolactobacillus shoreicorticis</name>
    <dbReference type="NCBI Taxonomy" id="1923877"/>
    <lineage>
        <taxon>Bacteria</taxon>
        <taxon>Bacillati</taxon>
        <taxon>Bacillota</taxon>
        <taxon>Bacilli</taxon>
        <taxon>Bacillales</taxon>
        <taxon>Sporolactobacillaceae</taxon>
        <taxon>Sporolactobacillus</taxon>
    </lineage>
</organism>
<keyword evidence="2" id="KW-0012">Acyltransferase</keyword>
<keyword evidence="3" id="KW-1185">Reference proteome</keyword>
<sequence length="314" mass="35682">MNYEQISLDRVDDMVKLWNQEIGTDFPMRKKLLIQNSFKDCNVLMEGSFQVINENGELVGLVISKKYAELNEVELNHSLGWIQVLLVKKSNRNKGIGTELLKRAETALSAKDAKKILLGKDVWHYFPGIPDQYGYVKSWFESRGYHFDGIEYDLLTEEKSNKLQLTDVSIAPIAEKEDVTQLLSFLHHIFPGRWEYEAIKYFQHGGSGKEFILLKKKDKVIGFCRANGSDSPQIAQNVYWAPLFEDGLGGIGPLGLDPEARGNGYGLAIVKAAIAYLGQRGFKHVIIDWTRLVNFYEKVGAHPWKAYATYSKNL</sequence>
<feature type="domain" description="N-acetyltransferase" evidence="1">
    <location>
        <begin position="168"/>
        <end position="314"/>
    </location>
</feature>
<dbReference type="InterPro" id="IPR016181">
    <property type="entry name" value="Acyl_CoA_acyltransferase"/>
</dbReference>
<dbReference type="GO" id="GO:0016746">
    <property type="term" value="F:acyltransferase activity"/>
    <property type="evidence" value="ECO:0007669"/>
    <property type="project" value="UniProtKB-KW"/>
</dbReference>
<gene>
    <name evidence="2" type="ORF">ACFSUE_15590</name>
</gene>
<name>A0ABW5S7H7_9BACL</name>
<dbReference type="Pfam" id="PF00583">
    <property type="entry name" value="Acetyltransf_1"/>
    <property type="match status" value="2"/>
</dbReference>
<dbReference type="Gene3D" id="3.40.630.30">
    <property type="match status" value="2"/>
</dbReference>
<dbReference type="InterPro" id="IPR000182">
    <property type="entry name" value="GNAT_dom"/>
</dbReference>
<reference evidence="3" key="1">
    <citation type="journal article" date="2019" name="Int. J. Syst. Evol. Microbiol.">
        <title>The Global Catalogue of Microorganisms (GCM) 10K type strain sequencing project: providing services to taxonomists for standard genome sequencing and annotation.</title>
        <authorList>
            <consortium name="The Broad Institute Genomics Platform"/>
            <consortium name="The Broad Institute Genome Sequencing Center for Infectious Disease"/>
            <person name="Wu L."/>
            <person name="Ma J."/>
        </authorList>
    </citation>
    <scope>NUCLEOTIDE SEQUENCE [LARGE SCALE GENOMIC DNA]</scope>
    <source>
        <strain evidence="3">TISTR 2466</strain>
    </source>
</reference>
<proteinExistence type="predicted"/>
<dbReference type="CDD" id="cd04301">
    <property type="entry name" value="NAT_SF"/>
    <property type="match status" value="2"/>
</dbReference>
<dbReference type="InterPro" id="IPR050276">
    <property type="entry name" value="MshD_Acetyltransferase"/>
</dbReference>
<comment type="caution">
    <text evidence="2">The sequence shown here is derived from an EMBL/GenBank/DDBJ whole genome shotgun (WGS) entry which is preliminary data.</text>
</comment>
<evidence type="ECO:0000313" key="2">
    <source>
        <dbReference type="EMBL" id="MFD2695039.1"/>
    </source>
</evidence>
<protein>
    <submittedName>
        <fullName evidence="2">GNAT family N-acetyltransferase</fullName>
        <ecNumber evidence="2">2.3.1.-</ecNumber>
    </submittedName>
</protein>